<evidence type="ECO:0000256" key="1">
    <source>
        <dbReference type="ARBA" id="ARBA00001947"/>
    </source>
</evidence>
<gene>
    <name evidence="13" type="primary">pduL</name>
    <name evidence="13" type="ORF">GC098_21910</name>
</gene>
<evidence type="ECO:0000256" key="8">
    <source>
        <dbReference type="ARBA" id="ARBA00023315"/>
    </source>
</evidence>
<dbReference type="PANTHER" id="PTHR39453:SF1">
    <property type="entry name" value="PHOSPHATE PROPANOYLTRANSFERASE"/>
    <property type="match status" value="1"/>
</dbReference>
<reference evidence="13 14" key="1">
    <citation type="submission" date="2019-10" db="EMBL/GenBank/DDBJ databases">
        <title>Description of Paenibacillus terrestris sp. nov.</title>
        <authorList>
            <person name="Carlier A."/>
            <person name="Qi S."/>
        </authorList>
    </citation>
    <scope>NUCLEOTIDE SEQUENCE [LARGE SCALE GENOMIC DNA]</scope>
    <source>
        <strain evidence="13 14">LMG 31458</strain>
    </source>
</reference>
<evidence type="ECO:0000256" key="5">
    <source>
        <dbReference type="ARBA" id="ARBA00022679"/>
    </source>
</evidence>
<accession>A0ABX1XZJ4</accession>
<dbReference type="NCBIfam" id="NF011652">
    <property type="entry name" value="PRK15070.1"/>
    <property type="match status" value="1"/>
</dbReference>
<dbReference type="RefSeq" id="WP_171645414.1">
    <property type="nucleotide sequence ID" value="NZ_WHOA01000147.1"/>
</dbReference>
<dbReference type="PANTHER" id="PTHR39453">
    <property type="entry name" value="PHOSPHATE PROPANOYLTRANSFERASE"/>
    <property type="match status" value="1"/>
</dbReference>
<dbReference type="GO" id="GO:0016746">
    <property type="term" value="F:acyltransferase activity"/>
    <property type="evidence" value="ECO:0007669"/>
    <property type="project" value="UniProtKB-KW"/>
</dbReference>
<evidence type="ECO:0000256" key="4">
    <source>
        <dbReference type="ARBA" id="ARBA00020837"/>
    </source>
</evidence>
<dbReference type="EC" id="2.3.1.222" evidence="3"/>
<name>A0ABX1XZJ4_9BACL</name>
<proteinExistence type="inferred from homology"/>
<keyword evidence="5 13" id="KW-0808">Transferase</keyword>
<evidence type="ECO:0000256" key="2">
    <source>
        <dbReference type="ARBA" id="ARBA00007342"/>
    </source>
</evidence>
<evidence type="ECO:0000256" key="3">
    <source>
        <dbReference type="ARBA" id="ARBA00012206"/>
    </source>
</evidence>
<protein>
    <recommendedName>
        <fullName evidence="4">Phosphate propanoyltransferase</fullName>
        <ecNumber evidence="3">2.3.1.222</ecNumber>
    </recommendedName>
    <alternativeName>
        <fullName evidence="10">Phosphate acyltransferase PduL</fullName>
    </alternativeName>
    <alternativeName>
        <fullName evidence="9">Phosphotransacylase PduL</fullName>
    </alternativeName>
    <alternativeName>
        <fullName evidence="11">Propanediol utilization protein PduL</fullName>
    </alternativeName>
</protein>
<evidence type="ECO:0000256" key="10">
    <source>
        <dbReference type="ARBA" id="ARBA00030939"/>
    </source>
</evidence>
<evidence type="ECO:0000256" key="6">
    <source>
        <dbReference type="ARBA" id="ARBA00022723"/>
    </source>
</evidence>
<keyword evidence="8 13" id="KW-0012">Acyltransferase</keyword>
<comment type="cofactor">
    <cofactor evidence="1">
        <name>Zn(2+)</name>
        <dbReference type="ChEBI" id="CHEBI:29105"/>
    </cofactor>
</comment>
<keyword evidence="7" id="KW-0862">Zinc</keyword>
<dbReference type="InterPro" id="IPR008300">
    <property type="entry name" value="PTAC"/>
</dbReference>
<keyword evidence="14" id="KW-1185">Reference proteome</keyword>
<keyword evidence="6" id="KW-0479">Metal-binding</keyword>
<evidence type="ECO:0000256" key="11">
    <source>
        <dbReference type="ARBA" id="ARBA00033077"/>
    </source>
</evidence>
<dbReference type="EMBL" id="WHOA01000147">
    <property type="protein sequence ID" value="NOU74022.1"/>
    <property type="molecule type" value="Genomic_DNA"/>
</dbReference>
<comment type="catalytic activity">
    <reaction evidence="12">
        <text>propanoyl-CoA + phosphate = propanoyl phosphate + CoA</text>
        <dbReference type="Rhea" id="RHEA:28046"/>
        <dbReference type="ChEBI" id="CHEBI:43474"/>
        <dbReference type="ChEBI" id="CHEBI:57287"/>
        <dbReference type="ChEBI" id="CHEBI:57392"/>
        <dbReference type="ChEBI" id="CHEBI:58933"/>
        <dbReference type="EC" id="2.3.1.222"/>
    </reaction>
</comment>
<comment type="caution">
    <text evidence="13">The sequence shown here is derived from an EMBL/GenBank/DDBJ whole genome shotgun (WGS) entry which is preliminary data.</text>
</comment>
<dbReference type="Pfam" id="PF06130">
    <property type="entry name" value="PTAC"/>
    <property type="match status" value="1"/>
</dbReference>
<dbReference type="Proteomes" id="UP000616779">
    <property type="component" value="Unassembled WGS sequence"/>
</dbReference>
<evidence type="ECO:0000313" key="13">
    <source>
        <dbReference type="EMBL" id="NOU74022.1"/>
    </source>
</evidence>
<evidence type="ECO:0000313" key="14">
    <source>
        <dbReference type="Proteomes" id="UP000616779"/>
    </source>
</evidence>
<evidence type="ECO:0000256" key="7">
    <source>
        <dbReference type="ARBA" id="ARBA00022833"/>
    </source>
</evidence>
<evidence type="ECO:0000256" key="9">
    <source>
        <dbReference type="ARBA" id="ARBA00030044"/>
    </source>
</evidence>
<sequence length="264" mass="28610">MTLITETHLRTQLVKGLPNPFPITDGDKLTPAAADFLKDRGISLRRVTPSESTILPGSEDIGLKLIPVGVSNRHVHLSPEHVEVLFGGGYTLTPLRELSQKGQFAARETVTLVGPRGIIQHVRILGPSRGATQVEISRTDGFELGVHPPIRLSGDIQGTPSITLVGASGTVVLQQGLIIAKNHVHMSPEDAQTFQVNEGDRLIVQAMGERPIIFADTIARVSAHFSLDFHIDLDEANAARLNTGDQVQMIGKNGEITRAERRQL</sequence>
<evidence type="ECO:0000256" key="12">
    <source>
        <dbReference type="ARBA" id="ARBA00047589"/>
    </source>
</evidence>
<organism evidence="13 14">
    <name type="scientific">Paenibacillus phytorum</name>
    <dbReference type="NCBI Taxonomy" id="2654977"/>
    <lineage>
        <taxon>Bacteria</taxon>
        <taxon>Bacillati</taxon>
        <taxon>Bacillota</taxon>
        <taxon>Bacilli</taxon>
        <taxon>Bacillales</taxon>
        <taxon>Paenibacillaceae</taxon>
        <taxon>Paenibacillus</taxon>
    </lineage>
</organism>
<comment type="similarity">
    <text evidence="2">Belongs to the PduL family.</text>
</comment>